<dbReference type="GeneID" id="25367044"/>
<accession>A0A074Y3V8</accession>
<gene>
    <name evidence="1" type="ORF">AUEXF2481DRAFT_420738</name>
</gene>
<sequence>MAVCVDGQEIIREARRMRERFLANRCLAHHHGHPMASLGHFSQQGILVMWDVRRALLKRVCRPLFRHRCVCFWTATEPVESTFSRNFLGLSFVLSCTMGFFAVRSLVFQTIKGKWEISRRALLEGLIYQSSCWRWRWRWTVFRFRAFLSSPQSSSLSPARQFMLSLYSVVAALPIHACNLFTFCASP</sequence>
<dbReference type="AlphaFoldDB" id="A0A074Y3V8"/>
<protein>
    <submittedName>
        <fullName evidence="1">Uncharacterized protein</fullName>
    </submittedName>
</protein>
<proteinExistence type="predicted"/>
<organism evidence="1 2">
    <name type="scientific">Aureobasidium subglaciale (strain EXF-2481)</name>
    <name type="common">Aureobasidium pullulans var. subglaciale</name>
    <dbReference type="NCBI Taxonomy" id="1043005"/>
    <lineage>
        <taxon>Eukaryota</taxon>
        <taxon>Fungi</taxon>
        <taxon>Dikarya</taxon>
        <taxon>Ascomycota</taxon>
        <taxon>Pezizomycotina</taxon>
        <taxon>Dothideomycetes</taxon>
        <taxon>Dothideomycetidae</taxon>
        <taxon>Dothideales</taxon>
        <taxon>Saccotheciaceae</taxon>
        <taxon>Aureobasidium</taxon>
    </lineage>
</organism>
<keyword evidence="2" id="KW-1185">Reference proteome</keyword>
<dbReference type="EMBL" id="KL584770">
    <property type="protein sequence ID" value="KEQ92478.1"/>
    <property type="molecule type" value="Genomic_DNA"/>
</dbReference>
<dbReference type="InParanoid" id="A0A074Y3V8"/>
<name>A0A074Y3V8_AURSE</name>
<dbReference type="Proteomes" id="UP000030641">
    <property type="component" value="Unassembled WGS sequence"/>
</dbReference>
<dbReference type="HOGENOM" id="CLU_1447392_0_0_1"/>
<evidence type="ECO:0000313" key="2">
    <source>
        <dbReference type="Proteomes" id="UP000030641"/>
    </source>
</evidence>
<evidence type="ECO:0000313" key="1">
    <source>
        <dbReference type="EMBL" id="KEQ92478.1"/>
    </source>
</evidence>
<dbReference type="RefSeq" id="XP_013341053.1">
    <property type="nucleotide sequence ID" value="XM_013485599.1"/>
</dbReference>
<reference evidence="1 2" key="1">
    <citation type="journal article" date="2014" name="BMC Genomics">
        <title>Genome sequencing of four Aureobasidium pullulans varieties: biotechnological potential, stress tolerance, and description of new species.</title>
        <authorList>
            <person name="Gostin Ar C."/>
            <person name="Ohm R.A."/>
            <person name="Kogej T."/>
            <person name="Sonjak S."/>
            <person name="Turk M."/>
            <person name="Zajc J."/>
            <person name="Zalar P."/>
            <person name="Grube M."/>
            <person name="Sun H."/>
            <person name="Han J."/>
            <person name="Sharma A."/>
            <person name="Chiniquy J."/>
            <person name="Ngan C.Y."/>
            <person name="Lipzen A."/>
            <person name="Barry K."/>
            <person name="Grigoriev I.V."/>
            <person name="Gunde-Cimerman N."/>
        </authorList>
    </citation>
    <scope>NUCLEOTIDE SEQUENCE [LARGE SCALE GENOMIC DNA]</scope>
    <source>
        <strain evidence="1 2">EXF-2481</strain>
    </source>
</reference>